<name>C5FK28_ARTOC</name>
<dbReference type="InterPro" id="IPR036322">
    <property type="entry name" value="WD40_repeat_dom_sf"/>
</dbReference>
<reference evidence="2" key="1">
    <citation type="journal article" date="2012" name="MBio">
        <title>Comparative genome analysis of Trichophyton rubrum and related dermatophytes reveals candidate genes involved in infection.</title>
        <authorList>
            <person name="Martinez D.A."/>
            <person name="Oliver B.G."/>
            <person name="Graeser Y."/>
            <person name="Goldberg J.M."/>
            <person name="Li W."/>
            <person name="Martinez-Rossi N.M."/>
            <person name="Monod M."/>
            <person name="Shelest E."/>
            <person name="Barton R.C."/>
            <person name="Birch E."/>
            <person name="Brakhage A.A."/>
            <person name="Chen Z."/>
            <person name="Gurr S.J."/>
            <person name="Heiman D."/>
            <person name="Heitman J."/>
            <person name="Kosti I."/>
            <person name="Rossi A."/>
            <person name="Saif S."/>
            <person name="Samalova M."/>
            <person name="Saunders C.W."/>
            <person name="Shea T."/>
            <person name="Summerbell R.C."/>
            <person name="Xu J."/>
            <person name="Young S."/>
            <person name="Zeng Q."/>
            <person name="Birren B.W."/>
            <person name="Cuomo C.A."/>
            <person name="White T.C."/>
        </authorList>
    </citation>
    <scope>NUCLEOTIDE SEQUENCE [LARGE SCALE GENOMIC DNA]</scope>
    <source>
        <strain evidence="2">ATCC MYA-4605 / CBS 113480</strain>
    </source>
</reference>
<sequence>MQQPGYDDVPRVKCVAHTASEDKLASVHELLNDNNRSNLVSGYFKSAQWSPDGTTVITNSADNHLRSYVLPPDLLEARDGPHILQPYYTIPSKEPIYSLAIYPFYELQEPSTTCLLSGLRDHPIQLNSALYPGLLASYSLISPTTEAFITPHSLLYPTSLGGTHFLAGCDSMICLFDISRPGKEGPISRLPTIPSKRKKLVGGGVGMKGIVSAMAIESGGSRVLAAGTFTRHIGLYGDNGSGDTIATFSIANTAAEKAIGGNGVTQVLWSPCGRYLYVVERKSDGVLVYDIRVTGQLVGWLEGRRAMTNQRLNVDLVDLRGASEIWAGGMDGVIRMWKNPSHTEGGLCPTWEEQIHNDPITSSIIHPTGSVLATCSGQKHYPYFSDDNNEGITASVSDADPGTAGQTKYQIDNSLRIWHL</sequence>
<dbReference type="InterPro" id="IPR051150">
    <property type="entry name" value="SWT21/TCAB1_mRNA_Telomere"/>
</dbReference>
<proteinExistence type="predicted"/>
<keyword evidence="2" id="KW-1185">Reference proteome</keyword>
<evidence type="ECO:0000313" key="1">
    <source>
        <dbReference type="EMBL" id="EEQ30050.1"/>
    </source>
</evidence>
<dbReference type="InterPro" id="IPR015943">
    <property type="entry name" value="WD40/YVTN_repeat-like_dom_sf"/>
</dbReference>
<dbReference type="PANTHER" id="PTHR13211">
    <property type="entry name" value="TELOMERASE CAJAL BODY PROTEIN 1"/>
    <property type="match status" value="1"/>
</dbReference>
<gene>
    <name evidence="1" type="ORF">MCYG_02869</name>
</gene>
<dbReference type="SUPFAM" id="SSF50978">
    <property type="entry name" value="WD40 repeat-like"/>
    <property type="match status" value="1"/>
</dbReference>
<organism evidence="1 2">
    <name type="scientific">Arthroderma otae (strain ATCC MYA-4605 / CBS 113480)</name>
    <name type="common">Microsporum canis</name>
    <dbReference type="NCBI Taxonomy" id="554155"/>
    <lineage>
        <taxon>Eukaryota</taxon>
        <taxon>Fungi</taxon>
        <taxon>Dikarya</taxon>
        <taxon>Ascomycota</taxon>
        <taxon>Pezizomycotina</taxon>
        <taxon>Eurotiomycetes</taxon>
        <taxon>Eurotiomycetidae</taxon>
        <taxon>Onygenales</taxon>
        <taxon>Arthrodermataceae</taxon>
        <taxon>Microsporum</taxon>
    </lineage>
</organism>
<dbReference type="STRING" id="554155.C5FK28"/>
<dbReference type="PANTHER" id="PTHR13211:SF0">
    <property type="entry name" value="TELOMERASE CAJAL BODY PROTEIN 1"/>
    <property type="match status" value="1"/>
</dbReference>
<dbReference type="GeneID" id="9224729"/>
<accession>C5FK28</accession>
<evidence type="ECO:0000313" key="2">
    <source>
        <dbReference type="Proteomes" id="UP000002035"/>
    </source>
</evidence>
<dbReference type="OMA" id="IRTWILP"/>
<protein>
    <submittedName>
        <fullName evidence="1">WD repeat-containing protein 79</fullName>
    </submittedName>
</protein>
<dbReference type="Gene3D" id="2.130.10.10">
    <property type="entry name" value="YVTN repeat-like/Quinoprotein amine dehydrogenase"/>
    <property type="match status" value="1"/>
</dbReference>
<dbReference type="HOGENOM" id="CLU_022731_0_0_1"/>
<dbReference type="AlphaFoldDB" id="C5FK28"/>
<dbReference type="eggNOG" id="KOG2919">
    <property type="taxonomic scope" value="Eukaryota"/>
</dbReference>
<dbReference type="RefSeq" id="XP_002847363.1">
    <property type="nucleotide sequence ID" value="XM_002847317.1"/>
</dbReference>
<dbReference type="EMBL" id="DS995703">
    <property type="protein sequence ID" value="EEQ30050.1"/>
    <property type="molecule type" value="Genomic_DNA"/>
</dbReference>
<dbReference type="VEuPathDB" id="FungiDB:MCYG_02869"/>
<dbReference type="OrthoDB" id="239865at2759"/>
<dbReference type="Proteomes" id="UP000002035">
    <property type="component" value="Unassembled WGS sequence"/>
</dbReference>